<feature type="compositionally biased region" description="Low complexity" evidence="1">
    <location>
        <begin position="266"/>
        <end position="279"/>
    </location>
</feature>
<keyword evidence="3" id="KW-1185">Reference proteome</keyword>
<comment type="caution">
    <text evidence="2">The sequence shown here is derived from an EMBL/GenBank/DDBJ whole genome shotgun (WGS) entry which is preliminary data.</text>
</comment>
<organism evidence="2 3">
    <name type="scientific">Colletotrichum zoysiae</name>
    <dbReference type="NCBI Taxonomy" id="1216348"/>
    <lineage>
        <taxon>Eukaryota</taxon>
        <taxon>Fungi</taxon>
        <taxon>Dikarya</taxon>
        <taxon>Ascomycota</taxon>
        <taxon>Pezizomycotina</taxon>
        <taxon>Sordariomycetes</taxon>
        <taxon>Hypocreomycetidae</taxon>
        <taxon>Glomerellales</taxon>
        <taxon>Glomerellaceae</taxon>
        <taxon>Colletotrichum</taxon>
        <taxon>Colletotrichum graminicola species complex</taxon>
    </lineage>
</organism>
<protein>
    <submittedName>
        <fullName evidence="2">Uncharacterized protein</fullName>
    </submittedName>
</protein>
<evidence type="ECO:0000313" key="3">
    <source>
        <dbReference type="Proteomes" id="UP001232148"/>
    </source>
</evidence>
<gene>
    <name evidence="2" type="ORF">LX32DRAFT_692634</name>
</gene>
<dbReference type="Proteomes" id="UP001232148">
    <property type="component" value="Unassembled WGS sequence"/>
</dbReference>
<feature type="region of interest" description="Disordered" evidence="1">
    <location>
        <begin position="233"/>
        <end position="279"/>
    </location>
</feature>
<sequence length="279" mass="31643">MASVPSTTLSVAQYRSAFEKIADRDTDEVIGWLTKNHTDNMPWVVRVKSEFYQTVMDAFPSYLQFISTSRNHGAVNGHAMISTSHQVQTVGEHSLPQTMYRVTDGLQPDNGIKARLGRGTDPIFMQLHVQKHLNSLGLAAKRAARGKPDVKVTKFKTSGSGWNHDVQRLWHAETLVDQFGLAKIKKASFNKEYLVEHSIPEESIVSCLDWKQDKDKLDPLGHRMRKAVKDLKDMNRRLKERSDERKKEAAEKRKAPEPKMRKNGKWVKVGVKVGRNTGA</sequence>
<reference evidence="2" key="1">
    <citation type="submission" date="2021-06" db="EMBL/GenBank/DDBJ databases">
        <title>Comparative genomics, transcriptomics and evolutionary studies reveal genomic signatures of adaptation to plant cell wall in hemibiotrophic fungi.</title>
        <authorList>
            <consortium name="DOE Joint Genome Institute"/>
            <person name="Baroncelli R."/>
            <person name="Diaz J.F."/>
            <person name="Benocci T."/>
            <person name="Peng M."/>
            <person name="Battaglia E."/>
            <person name="Haridas S."/>
            <person name="Andreopoulos W."/>
            <person name="Labutti K."/>
            <person name="Pangilinan J."/>
            <person name="Floch G.L."/>
            <person name="Makela M.R."/>
            <person name="Henrissat B."/>
            <person name="Grigoriev I.V."/>
            <person name="Crouch J.A."/>
            <person name="De Vries R.P."/>
            <person name="Sukno S.A."/>
            <person name="Thon M.R."/>
        </authorList>
    </citation>
    <scope>NUCLEOTIDE SEQUENCE</scope>
    <source>
        <strain evidence="2">MAFF235873</strain>
    </source>
</reference>
<evidence type="ECO:0000313" key="2">
    <source>
        <dbReference type="EMBL" id="KAK2030295.1"/>
    </source>
</evidence>
<dbReference type="AlphaFoldDB" id="A0AAD9HJU8"/>
<proteinExistence type="predicted"/>
<accession>A0AAD9HJU8</accession>
<feature type="compositionally biased region" description="Basic and acidic residues" evidence="1">
    <location>
        <begin position="233"/>
        <end position="260"/>
    </location>
</feature>
<dbReference type="EMBL" id="MU842853">
    <property type="protein sequence ID" value="KAK2030295.1"/>
    <property type="molecule type" value="Genomic_DNA"/>
</dbReference>
<name>A0AAD9HJU8_9PEZI</name>
<evidence type="ECO:0000256" key="1">
    <source>
        <dbReference type="SAM" id="MobiDB-lite"/>
    </source>
</evidence>